<dbReference type="Proteomes" id="UP001055072">
    <property type="component" value="Unassembled WGS sequence"/>
</dbReference>
<protein>
    <submittedName>
        <fullName evidence="1">FLU1-II</fullName>
    </submittedName>
</protein>
<evidence type="ECO:0000313" key="1">
    <source>
        <dbReference type="EMBL" id="KAI0089339.1"/>
    </source>
</evidence>
<proteinExistence type="predicted"/>
<sequence length="510" mass="55530">MSGADECTYEALNAQDPQAIEPSTNANHIARALLENRLDVLDQLGIGHIRILWVDLTNTVRCYMLSRQHMIELLKTPLPGIPTSYASLGMVGIRVAPGLSDRGELLYLIDPSTFRLCTYARGHAVVMGIFREKTPTPQYGLEVPICPRTLLKRVELDAAVNVGVRFLVGFKVFILLQGPKSGIIVGVNDAEYTTESDKLPAGATETLIMKGVVDALVAAGIEVPMMHPEAAPGRFKLITRPLPPVQAADALVFITETIRSIAFKRGYLATHLATFTPSLYEEHPGSGLHAHISVHEINDPTANPKSPRDDQILAPTLSDTVRSFLQGMLTHLPALCALTLPTSASYARVVDKAVSGGTYVVWGSDNRETPIRLYGTPRTESAGGHHFEVKCLDSTACSYVALAGLLGMGADGIKRGVRLTQKDCNTKGVHEMSTEEKVEFGVTDAEVKRLPQSIEEARGTLTMDSDLVSLLGEQFVRDYLSVNELLQNSKEGLTGINEKKDAMMKLIQKY</sequence>
<comment type="caution">
    <text evidence="1">The sequence shown here is derived from an EMBL/GenBank/DDBJ whole genome shotgun (WGS) entry which is preliminary data.</text>
</comment>
<accession>A0ACB8U5C2</accession>
<reference evidence="1" key="1">
    <citation type="journal article" date="2021" name="Environ. Microbiol.">
        <title>Gene family expansions and transcriptome signatures uncover fungal adaptations to wood decay.</title>
        <authorList>
            <person name="Hage H."/>
            <person name="Miyauchi S."/>
            <person name="Viragh M."/>
            <person name="Drula E."/>
            <person name="Min B."/>
            <person name="Chaduli D."/>
            <person name="Navarro D."/>
            <person name="Favel A."/>
            <person name="Norest M."/>
            <person name="Lesage-Meessen L."/>
            <person name="Balint B."/>
            <person name="Merenyi Z."/>
            <person name="de Eugenio L."/>
            <person name="Morin E."/>
            <person name="Martinez A.T."/>
            <person name="Baldrian P."/>
            <person name="Stursova M."/>
            <person name="Martinez M.J."/>
            <person name="Novotny C."/>
            <person name="Magnuson J.K."/>
            <person name="Spatafora J.W."/>
            <person name="Maurice S."/>
            <person name="Pangilinan J."/>
            <person name="Andreopoulos W."/>
            <person name="LaButti K."/>
            <person name="Hundley H."/>
            <person name="Na H."/>
            <person name="Kuo A."/>
            <person name="Barry K."/>
            <person name="Lipzen A."/>
            <person name="Henrissat B."/>
            <person name="Riley R."/>
            <person name="Ahrendt S."/>
            <person name="Nagy L.G."/>
            <person name="Grigoriev I.V."/>
            <person name="Martin F."/>
            <person name="Rosso M.N."/>
        </authorList>
    </citation>
    <scope>NUCLEOTIDE SEQUENCE</scope>
    <source>
        <strain evidence="1">CBS 384.51</strain>
    </source>
</reference>
<gene>
    <name evidence="1" type="ORF">BDY19DRAFT_993548</name>
</gene>
<name>A0ACB8U5C2_9APHY</name>
<organism evidence="1 2">
    <name type="scientific">Irpex rosettiformis</name>
    <dbReference type="NCBI Taxonomy" id="378272"/>
    <lineage>
        <taxon>Eukaryota</taxon>
        <taxon>Fungi</taxon>
        <taxon>Dikarya</taxon>
        <taxon>Basidiomycota</taxon>
        <taxon>Agaricomycotina</taxon>
        <taxon>Agaricomycetes</taxon>
        <taxon>Polyporales</taxon>
        <taxon>Irpicaceae</taxon>
        <taxon>Irpex</taxon>
    </lineage>
</organism>
<dbReference type="EMBL" id="MU274911">
    <property type="protein sequence ID" value="KAI0089339.1"/>
    <property type="molecule type" value="Genomic_DNA"/>
</dbReference>
<evidence type="ECO:0000313" key="2">
    <source>
        <dbReference type="Proteomes" id="UP001055072"/>
    </source>
</evidence>
<keyword evidence="2" id="KW-1185">Reference proteome</keyword>